<evidence type="ECO:0000313" key="4">
    <source>
        <dbReference type="EMBL" id="NUU74641.1"/>
    </source>
</evidence>
<dbReference type="PANTHER" id="PTHR44591">
    <property type="entry name" value="STRESS RESPONSE REGULATOR PROTEIN 1"/>
    <property type="match status" value="1"/>
</dbReference>
<dbReference type="SMART" id="SM00448">
    <property type="entry name" value="REC"/>
    <property type="match status" value="1"/>
</dbReference>
<dbReference type="Pfam" id="PF04397">
    <property type="entry name" value="LytTR"/>
    <property type="match status" value="1"/>
</dbReference>
<name>A0A7Y6BUF8_9BACL</name>
<gene>
    <name evidence="4" type="ORF">HP552_05225</name>
</gene>
<dbReference type="InterPro" id="IPR007492">
    <property type="entry name" value="LytTR_DNA-bd_dom"/>
</dbReference>
<dbReference type="AlphaFoldDB" id="A0A7Y6BUF8"/>
<evidence type="ECO:0000259" key="3">
    <source>
        <dbReference type="PROSITE" id="PS50110"/>
    </source>
</evidence>
<dbReference type="InterPro" id="IPR001789">
    <property type="entry name" value="Sig_transdc_resp-reg_receiver"/>
</dbReference>
<dbReference type="Pfam" id="PF00072">
    <property type="entry name" value="Response_reg"/>
    <property type="match status" value="1"/>
</dbReference>
<protein>
    <submittedName>
        <fullName evidence="4">Response regulator</fullName>
    </submittedName>
</protein>
<keyword evidence="5" id="KW-1185">Reference proteome</keyword>
<keyword evidence="1 2" id="KW-0597">Phosphoprotein</keyword>
<dbReference type="Gene3D" id="2.40.50.1020">
    <property type="entry name" value="LytTr DNA-binding domain"/>
    <property type="match status" value="1"/>
</dbReference>
<organism evidence="4 5">
    <name type="scientific">Paenibacillus xylanilyticus</name>
    <dbReference type="NCBI Taxonomy" id="248903"/>
    <lineage>
        <taxon>Bacteria</taxon>
        <taxon>Bacillati</taxon>
        <taxon>Bacillota</taxon>
        <taxon>Bacilli</taxon>
        <taxon>Bacillales</taxon>
        <taxon>Paenibacillaceae</taxon>
        <taxon>Paenibacillus</taxon>
    </lineage>
</organism>
<sequence>MDRKIRVLIAEDISQQSDMLIQHLESMGNVEVKGVARDSQELLNAAIELKDELDALILDIELGDGRSGLDTYIRLPYRGVELPAILVTGANPEAPETYDVGIIDVVGKPYTFERIQKAVEKLVEHLQYKQYIQDGGIMVPIYDALKIVQIPLSEVLCIQASKEHKHQLVQTLLEEYHSHISLKVYLNFLLPHHYHRVDRSTLVNLRAVKEIHQNSIVFKGSTFELERPDVKNDKNLLTAWSHAQVR</sequence>
<dbReference type="GO" id="GO:0000160">
    <property type="term" value="P:phosphorelay signal transduction system"/>
    <property type="evidence" value="ECO:0007669"/>
    <property type="project" value="InterPro"/>
</dbReference>
<dbReference type="PANTHER" id="PTHR44591:SF3">
    <property type="entry name" value="RESPONSE REGULATORY DOMAIN-CONTAINING PROTEIN"/>
    <property type="match status" value="1"/>
</dbReference>
<dbReference type="RefSeq" id="WP_175394543.1">
    <property type="nucleotide sequence ID" value="NZ_JABMCB010000154.1"/>
</dbReference>
<evidence type="ECO:0000256" key="2">
    <source>
        <dbReference type="PROSITE-ProRule" id="PRU00169"/>
    </source>
</evidence>
<dbReference type="Proteomes" id="UP000526125">
    <property type="component" value="Unassembled WGS sequence"/>
</dbReference>
<reference evidence="4 5" key="1">
    <citation type="submission" date="2020-05" db="EMBL/GenBank/DDBJ databases">
        <title>Genome Sequencing of Type Strains.</title>
        <authorList>
            <person name="Lemaire J.F."/>
            <person name="Inderbitzin P."/>
            <person name="Gregorio O.A."/>
            <person name="Collins S.B."/>
            <person name="Wespe N."/>
            <person name="Knight-Connoni V."/>
        </authorList>
    </citation>
    <scope>NUCLEOTIDE SEQUENCE [LARGE SCALE GENOMIC DNA]</scope>
    <source>
        <strain evidence="4 5">LMG 21957</strain>
    </source>
</reference>
<accession>A0A7Y6BUF8</accession>
<evidence type="ECO:0000313" key="5">
    <source>
        <dbReference type="Proteomes" id="UP000526125"/>
    </source>
</evidence>
<dbReference type="SMART" id="SM00850">
    <property type="entry name" value="LytTR"/>
    <property type="match status" value="1"/>
</dbReference>
<comment type="caution">
    <text evidence="4">The sequence shown here is derived from an EMBL/GenBank/DDBJ whole genome shotgun (WGS) entry which is preliminary data.</text>
</comment>
<feature type="domain" description="Response regulatory" evidence="3">
    <location>
        <begin position="6"/>
        <end position="123"/>
    </location>
</feature>
<dbReference type="PROSITE" id="PS50110">
    <property type="entry name" value="RESPONSE_REGULATORY"/>
    <property type="match status" value="1"/>
</dbReference>
<dbReference type="EMBL" id="JABMCB010000154">
    <property type="protein sequence ID" value="NUU74641.1"/>
    <property type="molecule type" value="Genomic_DNA"/>
</dbReference>
<proteinExistence type="predicted"/>
<evidence type="ECO:0000256" key="1">
    <source>
        <dbReference type="ARBA" id="ARBA00022553"/>
    </source>
</evidence>
<dbReference type="InterPro" id="IPR011006">
    <property type="entry name" value="CheY-like_superfamily"/>
</dbReference>
<dbReference type="SUPFAM" id="SSF52172">
    <property type="entry name" value="CheY-like"/>
    <property type="match status" value="1"/>
</dbReference>
<dbReference type="Gene3D" id="3.40.50.2300">
    <property type="match status" value="1"/>
</dbReference>
<feature type="modified residue" description="4-aspartylphosphate" evidence="2">
    <location>
        <position position="59"/>
    </location>
</feature>
<dbReference type="GO" id="GO:0003677">
    <property type="term" value="F:DNA binding"/>
    <property type="evidence" value="ECO:0007669"/>
    <property type="project" value="InterPro"/>
</dbReference>
<dbReference type="InterPro" id="IPR050595">
    <property type="entry name" value="Bact_response_regulator"/>
</dbReference>